<keyword evidence="8" id="KW-1185">Reference proteome</keyword>
<proteinExistence type="inferred from homology"/>
<dbReference type="InterPro" id="IPR018499">
    <property type="entry name" value="Tetraspanin/Peripherin"/>
</dbReference>
<name>A0A9Q0KZ78_9MAGN</name>
<evidence type="ECO:0000256" key="3">
    <source>
        <dbReference type="ARBA" id="ARBA00022692"/>
    </source>
</evidence>
<dbReference type="AlphaFoldDB" id="A0A9Q0KZ78"/>
<dbReference type="InterPro" id="IPR044991">
    <property type="entry name" value="TET_plant"/>
</dbReference>
<feature type="transmembrane region" description="Helical" evidence="6">
    <location>
        <begin position="221"/>
        <end position="239"/>
    </location>
</feature>
<comment type="similarity">
    <text evidence="2">Belongs to the tetraspanin (TM4SF) family.</text>
</comment>
<comment type="caution">
    <text evidence="7">The sequence shown here is derived from an EMBL/GenBank/DDBJ whole genome shotgun (WGS) entry which is preliminary data.</text>
</comment>
<reference evidence="7" key="1">
    <citation type="journal article" date="2023" name="Plant J.">
        <title>The genome of the king protea, Protea cynaroides.</title>
        <authorList>
            <person name="Chang J."/>
            <person name="Duong T.A."/>
            <person name="Schoeman C."/>
            <person name="Ma X."/>
            <person name="Roodt D."/>
            <person name="Barker N."/>
            <person name="Li Z."/>
            <person name="Van de Peer Y."/>
            <person name="Mizrachi E."/>
        </authorList>
    </citation>
    <scope>NUCLEOTIDE SEQUENCE</scope>
    <source>
        <tissue evidence="7">Young leaves</tissue>
    </source>
</reference>
<dbReference type="Proteomes" id="UP001141806">
    <property type="component" value="Unassembled WGS sequence"/>
</dbReference>
<dbReference type="OrthoDB" id="620353at2759"/>
<dbReference type="Pfam" id="PF00335">
    <property type="entry name" value="Tetraspanin"/>
    <property type="match status" value="1"/>
</dbReference>
<keyword evidence="3 6" id="KW-0812">Transmembrane</keyword>
<keyword evidence="4 6" id="KW-1133">Transmembrane helix</keyword>
<dbReference type="GO" id="GO:0016020">
    <property type="term" value="C:membrane"/>
    <property type="evidence" value="ECO:0007669"/>
    <property type="project" value="UniProtKB-SubCell"/>
</dbReference>
<evidence type="ECO:0000256" key="6">
    <source>
        <dbReference type="SAM" id="Phobius"/>
    </source>
</evidence>
<dbReference type="EMBL" id="JAMYWD010000002">
    <property type="protein sequence ID" value="KAJ4979369.1"/>
    <property type="molecule type" value="Genomic_DNA"/>
</dbReference>
<evidence type="ECO:0000256" key="4">
    <source>
        <dbReference type="ARBA" id="ARBA00022989"/>
    </source>
</evidence>
<organism evidence="7 8">
    <name type="scientific">Protea cynaroides</name>
    <dbReference type="NCBI Taxonomy" id="273540"/>
    <lineage>
        <taxon>Eukaryota</taxon>
        <taxon>Viridiplantae</taxon>
        <taxon>Streptophyta</taxon>
        <taxon>Embryophyta</taxon>
        <taxon>Tracheophyta</taxon>
        <taxon>Spermatophyta</taxon>
        <taxon>Magnoliopsida</taxon>
        <taxon>Proteales</taxon>
        <taxon>Proteaceae</taxon>
        <taxon>Protea</taxon>
    </lineage>
</organism>
<feature type="transmembrane region" description="Helical" evidence="6">
    <location>
        <begin position="70"/>
        <end position="97"/>
    </location>
</feature>
<keyword evidence="5 6" id="KW-0472">Membrane</keyword>
<evidence type="ECO:0000256" key="5">
    <source>
        <dbReference type="ARBA" id="ARBA00023136"/>
    </source>
</evidence>
<comment type="subcellular location">
    <subcellularLocation>
        <location evidence="1">Membrane</location>
        <topology evidence="1">Multi-pass membrane protein</topology>
    </subcellularLocation>
</comment>
<evidence type="ECO:0000313" key="7">
    <source>
        <dbReference type="EMBL" id="KAJ4979369.1"/>
    </source>
</evidence>
<accession>A0A9Q0KZ78</accession>
<sequence length="283" mass="32588">MNHRFSNTLIGLLNLLTLLASIPIIAAGLKMAKNRTTCESFLQTPLMVIGFIILVISLAGFIGACFNVAWALWVYLFVMLLLTATLLAFTIFGFVVISEGGGVQVSGRVYKEYRLQDYSPWLRKRVEDPHYWRTIRTCILGSNTCAKLASWTPLDYLQKDLTPVQSGCCKPPTSCNYGAATMLAQDPDCYRWNNMPNLLCYECNSCKAGVLEDVRSNWHKLSVLNVVMVILLICIYSIGCCAYKNAKRSETDYPYGENRMKRVEPRWDFYWRRWWRDRRDFLY</sequence>
<feature type="transmembrane region" description="Helical" evidence="6">
    <location>
        <begin position="12"/>
        <end position="29"/>
    </location>
</feature>
<evidence type="ECO:0000313" key="8">
    <source>
        <dbReference type="Proteomes" id="UP001141806"/>
    </source>
</evidence>
<dbReference type="GO" id="GO:0009734">
    <property type="term" value="P:auxin-activated signaling pathway"/>
    <property type="evidence" value="ECO:0007669"/>
    <property type="project" value="InterPro"/>
</dbReference>
<evidence type="ECO:0000256" key="1">
    <source>
        <dbReference type="ARBA" id="ARBA00004141"/>
    </source>
</evidence>
<dbReference type="PANTHER" id="PTHR32191">
    <property type="entry name" value="TETRASPANIN-8-RELATED"/>
    <property type="match status" value="1"/>
</dbReference>
<protein>
    <recommendedName>
        <fullName evidence="9">Tetraspanin-6</fullName>
    </recommendedName>
</protein>
<evidence type="ECO:0008006" key="9">
    <source>
        <dbReference type="Google" id="ProtNLM"/>
    </source>
</evidence>
<gene>
    <name evidence="7" type="ORF">NE237_010149</name>
</gene>
<feature type="transmembrane region" description="Helical" evidence="6">
    <location>
        <begin position="41"/>
        <end position="64"/>
    </location>
</feature>
<evidence type="ECO:0000256" key="2">
    <source>
        <dbReference type="ARBA" id="ARBA00006840"/>
    </source>
</evidence>